<dbReference type="AlphaFoldDB" id="A0A678PZT5"/>
<organism evidence="1">
    <name type="scientific">Cyamopsis tetragonoloba</name>
    <name type="common">Guar</name>
    <name type="synonym">Cluster bean</name>
    <dbReference type="NCBI Taxonomy" id="3832"/>
    <lineage>
        <taxon>Eukaryota</taxon>
        <taxon>Viridiplantae</taxon>
        <taxon>Streptophyta</taxon>
        <taxon>Embryophyta</taxon>
        <taxon>Tracheophyta</taxon>
        <taxon>Spermatophyta</taxon>
        <taxon>Magnoliopsida</taxon>
        <taxon>eudicotyledons</taxon>
        <taxon>Gunneridae</taxon>
        <taxon>Pentapetalae</taxon>
        <taxon>rosids</taxon>
        <taxon>fabids</taxon>
        <taxon>Fabales</taxon>
        <taxon>Fabaceae</taxon>
        <taxon>Papilionoideae</taxon>
        <taxon>50 kb inversion clade</taxon>
        <taxon>NPAAA clade</taxon>
        <taxon>indigoferoid/millettioid clade</taxon>
        <taxon>Indigofereae</taxon>
        <taxon>Cyamopsis</taxon>
    </lineage>
</organism>
<dbReference type="EC" id="5.1.3.2" evidence="1"/>
<keyword evidence="1" id="KW-0413">Isomerase</keyword>
<proteinExistence type="evidence at transcript level"/>
<accession>A0A678PZT5</accession>
<reference evidence="1" key="1">
    <citation type="submission" date="2015-12" db="EMBL/GenBank/DDBJ databases">
        <authorList>
            <person name="Chaudhury A."/>
            <person name="Bhardwaj C."/>
            <person name="Soni S."/>
            <person name="Yadav A."/>
            <person name="Yadav A."/>
            <person name="Bala K."/>
            <person name="Sheoran P."/>
            <person name="Verma M."/>
        </authorList>
    </citation>
    <scope>NUCLEOTIDE SEQUENCE</scope>
</reference>
<sequence length="72" mass="8269">MGSNRIEVSQQKDPPFLFCFLNVPRNFFNEKLGSSIGVHHVVGSSSTQQSFHASHIRWQRMRKPSSYNHAQP</sequence>
<protein>
    <submittedName>
        <fullName evidence="1">UDP-galactose-4 epimerase</fullName>
        <ecNumber evidence="1">5.1.3.2</ecNumber>
    </submittedName>
</protein>
<dbReference type="EMBL" id="KU353538">
    <property type="protein sequence ID" value="APU87405.1"/>
    <property type="molecule type" value="mRNA"/>
</dbReference>
<evidence type="ECO:0000313" key="1">
    <source>
        <dbReference type="EMBL" id="APU87405.1"/>
    </source>
</evidence>
<dbReference type="GO" id="GO:0003978">
    <property type="term" value="F:UDP-glucose 4-epimerase activity"/>
    <property type="evidence" value="ECO:0007669"/>
    <property type="project" value="UniProtKB-EC"/>
</dbReference>
<name>A0A678PZT5_CYATE</name>